<dbReference type="RefSeq" id="WP_035971408.1">
    <property type="nucleotide sequence ID" value="NZ_CABVPR010000056.1"/>
</dbReference>
<sequence>MNDSPSLYAPLDHPYYVAAPAFLQTSGGTRAMHYLCHALNLLGREAYIHAPSVHGELRTPLLTPAIVQQHVDARRSPIAVYPEIVEGNPFDARCVARYLLAEPGRINGNPIDLAPSDLVFTFGPTLVPDGWHAELLRMPLVDTRIFHCDGVDDATRRGTAVFINRHLTRGGSLHPVTADSIEISRRVPERSPHELAELFRRVECVYLYEWSTAVFEALMCGCPAVCILNDTSMPKAERWVMDGKGIAWGLDPDEIARAKATVHEARDVYREEEAAFWRQLRHFIDRTQARADERDAELDPHGAPRTQRKPLAKRRMAVVGTDPRVARRFGESFARLDREWTVDFPVSAAGIDPAALQRADLIVLDGAAAGQLSSAALEQLFALGKPVVCDVDRPLDAFSIGCAEIAGSARRLAAVRDALRRAAAVIVRSDALARDYRHVNAAVHVLADDADFTRHGALYARLVEQGRRPAAAPAPASGAPAAQKKRIAVYAVDPLDRASSQRRFALPFARLGDAWELVWGIDGANINGGAIATADAVLLDRRTPGLLARKGLDAILEFGKPVIYATDTAPADAGSAHDDPAWAGIAHTVANAHAIVVPTPYLAGLYRQWNPRVFVLPDAVEFELFHRPVPVRADARVTVGVAGASLLPENFAVVDAALRTLCARHAGRIAVQFFGSAVPAGWDDHPAAQFVPASDTYRAYAEQLRALDWDIALMPLADTERNAGASPIQRLELAAAGIAIVTSDRPAARAELDDGDDALLAGDTADAWVAAIDTLIAEPALRRRIARTAQARVRKRDALHTRLPLLRDIYRACVDGQRGPAQLPARDAPIPGALILDADGDSARVNAALRAVAARPEQDLLAVVLTTAQGPLPEWTDKLRYLRTSADEYAATAEQLCAMPAFDWFAIVDTADGESLGAARQTAAEDEAVR</sequence>
<feature type="domain" description="Spore protein YkvP/CgeB glycosyl transferase-like" evidence="2">
    <location>
        <begin position="659"/>
        <end position="802"/>
    </location>
</feature>
<feature type="compositionally biased region" description="Basic and acidic residues" evidence="1">
    <location>
        <begin position="291"/>
        <end position="302"/>
    </location>
</feature>
<name>A0A892ICQ2_9BURK</name>
<keyword evidence="3" id="KW-0808">Transferase</keyword>
<reference evidence="3 4" key="1">
    <citation type="submission" date="2021-02" db="EMBL/GenBank/DDBJ databases">
        <title>FDA dAtabase for Regulatory Grade micrObial Sequences (FDA-ARGOS): Supporting development and validation of Infectious Disease Dx tests.</title>
        <authorList>
            <person name="Minogue T."/>
            <person name="Wolcott M."/>
            <person name="Wasieloski L."/>
            <person name="Aguilar W."/>
            <person name="Moore D."/>
            <person name="Jaissle J."/>
            <person name="Tallon L."/>
            <person name="Sadzewicz L."/>
            <person name="Zhao X."/>
            <person name="Boylan J."/>
            <person name="Ott S."/>
            <person name="Bowen H."/>
            <person name="Vavikolanu K."/>
            <person name="Mehta A."/>
            <person name="Aluvathingal J."/>
            <person name="Nadendla S."/>
            <person name="Yan Y."/>
            <person name="Sichtig H."/>
        </authorList>
    </citation>
    <scope>NUCLEOTIDE SEQUENCE [LARGE SCALE GENOMIC DNA]</scope>
    <source>
        <strain evidence="3 4">FDAARGOS_1272</strain>
    </source>
</reference>
<dbReference type="AlphaFoldDB" id="A0A892ICQ2"/>
<proteinExistence type="predicted"/>
<evidence type="ECO:0000313" key="3">
    <source>
        <dbReference type="EMBL" id="QRO78660.1"/>
    </source>
</evidence>
<organism evidence="3 4">
    <name type="scientific">Burkholderia dolosa</name>
    <dbReference type="NCBI Taxonomy" id="152500"/>
    <lineage>
        <taxon>Bacteria</taxon>
        <taxon>Pseudomonadati</taxon>
        <taxon>Pseudomonadota</taxon>
        <taxon>Betaproteobacteria</taxon>
        <taxon>Burkholderiales</taxon>
        <taxon>Burkholderiaceae</taxon>
        <taxon>Burkholderia</taxon>
        <taxon>Burkholderia cepacia complex</taxon>
    </lineage>
</organism>
<dbReference type="Gene3D" id="3.40.50.2000">
    <property type="entry name" value="Glycogen Phosphorylase B"/>
    <property type="match status" value="1"/>
</dbReference>
<feature type="region of interest" description="Disordered" evidence="1">
    <location>
        <begin position="291"/>
        <end position="311"/>
    </location>
</feature>
<dbReference type="EMBL" id="CP069482">
    <property type="protein sequence ID" value="QRO78660.1"/>
    <property type="molecule type" value="Genomic_DNA"/>
</dbReference>
<keyword evidence="4" id="KW-1185">Reference proteome</keyword>
<accession>A0A892ICQ2</accession>
<evidence type="ECO:0000256" key="1">
    <source>
        <dbReference type="SAM" id="MobiDB-lite"/>
    </source>
</evidence>
<gene>
    <name evidence="3" type="ORF">I6K02_07120</name>
</gene>
<dbReference type="InterPro" id="IPR055259">
    <property type="entry name" value="YkvP/CgeB_Glyco_trans-like"/>
</dbReference>
<dbReference type="Proteomes" id="UP000625568">
    <property type="component" value="Chromosome 1"/>
</dbReference>
<evidence type="ECO:0000313" key="4">
    <source>
        <dbReference type="Proteomes" id="UP000625568"/>
    </source>
</evidence>
<dbReference type="Pfam" id="PF13524">
    <property type="entry name" value="Glyco_trans_1_2"/>
    <property type="match status" value="1"/>
</dbReference>
<protein>
    <submittedName>
        <fullName evidence="3">Glycosyltransferase</fullName>
    </submittedName>
</protein>
<dbReference type="GO" id="GO:0016740">
    <property type="term" value="F:transferase activity"/>
    <property type="evidence" value="ECO:0007669"/>
    <property type="project" value="UniProtKB-KW"/>
</dbReference>
<dbReference type="GeneID" id="93126388"/>
<dbReference type="SUPFAM" id="SSF53756">
    <property type="entry name" value="UDP-Glycosyltransferase/glycogen phosphorylase"/>
    <property type="match status" value="1"/>
</dbReference>
<evidence type="ECO:0000259" key="2">
    <source>
        <dbReference type="Pfam" id="PF13524"/>
    </source>
</evidence>